<sequence length="181" mass="21657">MKFKVGDQVEFILQSKKQLGTVEEVYNDTLECKVKIGESPTYVIKSQECLVKFEEPKQLVVPQYVAGWFEAHRYTLERSIRDYIRGWDNQDRYSKFFDFMSYNCNKPVETLIKMRDGYEIEKEQLYYIKLPKPFMYLRRSKIYPTTQNVEDADIYSETELKEMDEGYLHFAIPVEEVTSEE</sequence>
<dbReference type="Pfam" id="PF07852">
    <property type="entry name" value="DUF1642"/>
    <property type="match status" value="1"/>
</dbReference>
<dbReference type="EMBL" id="KJ591604">
    <property type="protein sequence ID" value="AID17318.1"/>
    <property type="molecule type" value="Genomic_DNA"/>
</dbReference>
<evidence type="ECO:0008006" key="3">
    <source>
        <dbReference type="Google" id="ProtNLM"/>
    </source>
</evidence>
<proteinExistence type="predicted"/>
<protein>
    <recommendedName>
        <fullName evidence="3">DUF1642 domain containing protein</fullName>
    </recommendedName>
</protein>
<keyword evidence="2" id="KW-1185">Reference proteome</keyword>
<reference evidence="1 2" key="1">
    <citation type="submission" date="2014-03" db="EMBL/GenBank/DDBJ databases">
        <title>Genome sequencing of lytic Listeria phages.</title>
        <authorList>
            <person name="Woolston J."/>
            <person name="Rajanna C."/>
            <person name="Abuladze T."/>
            <person name="Li M."/>
            <person name="Anderson B."/>
            <person name="Sulakvelidze A."/>
        </authorList>
    </citation>
    <scope>NUCLEOTIDE SEQUENCE [LARGE SCALE GENOMIC DNA]</scope>
</reference>
<dbReference type="RefSeq" id="YP_009055629.1">
    <property type="nucleotide sequence ID" value="NC_024787.1"/>
</dbReference>
<dbReference type="Proteomes" id="UP000027391">
    <property type="component" value="Segment"/>
</dbReference>
<evidence type="ECO:0000313" key="1">
    <source>
        <dbReference type="EMBL" id="AID17318.1"/>
    </source>
</evidence>
<name>A0A068C7R6_9CAUD</name>
<organism evidence="1 2">
    <name type="scientific">Listeria phage LMTA-148</name>
    <dbReference type="NCBI Taxonomy" id="1486413"/>
    <lineage>
        <taxon>Viruses</taxon>
        <taxon>Duplodnaviria</taxon>
        <taxon>Heunggongvirae</taxon>
        <taxon>Uroviricota</taxon>
        <taxon>Caudoviricetes</taxon>
        <taxon>Herelleviridae</taxon>
        <taxon>Jasinskavirinae</taxon>
        <taxon>Pecentumvirus</taxon>
        <taxon>Pecentumvirus LMTA148</taxon>
    </lineage>
</organism>
<evidence type="ECO:0000313" key="2">
    <source>
        <dbReference type="Proteomes" id="UP000027391"/>
    </source>
</evidence>
<dbReference type="KEGG" id="vg:20282850"/>
<accession>A0A068C7R6</accession>
<dbReference type="InterPro" id="IPR012865">
    <property type="entry name" value="DUF1642"/>
</dbReference>
<dbReference type="GeneID" id="20282850"/>